<feature type="transmembrane region" description="Helical" evidence="8">
    <location>
        <begin position="35"/>
        <end position="54"/>
    </location>
</feature>
<evidence type="ECO:0000256" key="7">
    <source>
        <dbReference type="ARBA" id="ARBA00029447"/>
    </source>
</evidence>
<dbReference type="Gene3D" id="3.30.450.20">
    <property type="entry name" value="PAS domain"/>
    <property type="match status" value="1"/>
</dbReference>
<dbReference type="InterPro" id="IPR004089">
    <property type="entry name" value="MCPsignal_dom"/>
</dbReference>
<dbReference type="Pfam" id="PF00672">
    <property type="entry name" value="HAMP"/>
    <property type="match status" value="1"/>
</dbReference>
<dbReference type="PANTHER" id="PTHR32089:SF112">
    <property type="entry name" value="LYSOZYME-LIKE PROTEIN-RELATED"/>
    <property type="match status" value="1"/>
</dbReference>
<dbReference type="GO" id="GO:0007165">
    <property type="term" value="P:signal transduction"/>
    <property type="evidence" value="ECO:0007669"/>
    <property type="project" value="UniProtKB-KW"/>
</dbReference>
<dbReference type="EMBL" id="LAZR01000202">
    <property type="protein sequence ID" value="KKN82328.1"/>
    <property type="molecule type" value="Genomic_DNA"/>
</dbReference>
<keyword evidence="2" id="KW-1003">Cell membrane</keyword>
<evidence type="ECO:0000259" key="9">
    <source>
        <dbReference type="PROSITE" id="PS50111"/>
    </source>
</evidence>
<keyword evidence="4 8" id="KW-1133">Transmembrane helix</keyword>
<dbReference type="Gene3D" id="1.20.120.1220">
    <property type="match status" value="1"/>
</dbReference>
<protein>
    <recommendedName>
        <fullName evidence="12">Methyl-accepting chemotaxis protein</fullName>
    </recommendedName>
</protein>
<dbReference type="CDD" id="cd11386">
    <property type="entry name" value="MCP_signal"/>
    <property type="match status" value="1"/>
</dbReference>
<feature type="transmembrane region" description="Helical" evidence="8">
    <location>
        <begin position="66"/>
        <end position="89"/>
    </location>
</feature>
<feature type="transmembrane region" description="Helical" evidence="8">
    <location>
        <begin position="317"/>
        <end position="338"/>
    </location>
</feature>
<dbReference type="PROSITE" id="PS50111">
    <property type="entry name" value="CHEMOTAXIS_TRANSDUC_2"/>
    <property type="match status" value="1"/>
</dbReference>
<feature type="domain" description="Methyl-accepting transducer" evidence="9">
    <location>
        <begin position="399"/>
        <end position="635"/>
    </location>
</feature>
<dbReference type="InterPro" id="IPR033480">
    <property type="entry name" value="sCache_2"/>
</dbReference>
<dbReference type="SMART" id="SM00283">
    <property type="entry name" value="MA"/>
    <property type="match status" value="1"/>
</dbReference>
<dbReference type="Pfam" id="PF17200">
    <property type="entry name" value="sCache_2"/>
    <property type="match status" value="1"/>
</dbReference>
<name>A0A0F9WU07_9ZZZZ</name>
<dbReference type="SUPFAM" id="SSF58104">
    <property type="entry name" value="Methyl-accepting chemotaxis protein (MCP) signaling domain"/>
    <property type="match status" value="1"/>
</dbReference>
<evidence type="ECO:0000256" key="1">
    <source>
        <dbReference type="ARBA" id="ARBA00004651"/>
    </source>
</evidence>
<keyword evidence="3 8" id="KW-0812">Transmembrane</keyword>
<dbReference type="GO" id="GO:0004190">
    <property type="term" value="F:aspartic-type endopeptidase activity"/>
    <property type="evidence" value="ECO:0007669"/>
    <property type="project" value="InterPro"/>
</dbReference>
<dbReference type="SMART" id="SM01049">
    <property type="entry name" value="Cache_2"/>
    <property type="match status" value="1"/>
</dbReference>
<dbReference type="Pfam" id="PF00015">
    <property type="entry name" value="MCPsignal"/>
    <property type="match status" value="1"/>
</dbReference>
<dbReference type="InterPro" id="IPR003660">
    <property type="entry name" value="HAMP_dom"/>
</dbReference>
<dbReference type="Gene3D" id="1.10.287.950">
    <property type="entry name" value="Methyl-accepting chemotaxis protein"/>
    <property type="match status" value="1"/>
</dbReference>
<accession>A0A0F9WU07</accession>
<dbReference type="FunFam" id="1.10.287.950:FF:000001">
    <property type="entry name" value="Methyl-accepting chemotaxis sensory transducer"/>
    <property type="match status" value="1"/>
</dbReference>
<comment type="subcellular location">
    <subcellularLocation>
        <location evidence="1">Cell membrane</location>
        <topology evidence="1">Multi-pass membrane protein</topology>
    </subcellularLocation>
</comment>
<gene>
    <name evidence="11" type="ORF">LCGC14_0309880</name>
</gene>
<organism evidence="11">
    <name type="scientific">marine sediment metagenome</name>
    <dbReference type="NCBI Taxonomy" id="412755"/>
    <lineage>
        <taxon>unclassified sequences</taxon>
        <taxon>metagenomes</taxon>
        <taxon>ecological metagenomes</taxon>
    </lineage>
</organism>
<comment type="similarity">
    <text evidence="7">Belongs to the methyl-accepting chemotaxis (MCP) protein family.</text>
</comment>
<dbReference type="CDD" id="cd06225">
    <property type="entry name" value="HAMP"/>
    <property type="match status" value="1"/>
</dbReference>
<comment type="caution">
    <text evidence="11">The sequence shown here is derived from an EMBL/GenBank/DDBJ whole genome shotgun (WGS) entry which is preliminary data.</text>
</comment>
<evidence type="ECO:0000256" key="6">
    <source>
        <dbReference type="ARBA" id="ARBA00023224"/>
    </source>
</evidence>
<dbReference type="Pfam" id="PF01478">
    <property type="entry name" value="Peptidase_A24"/>
    <property type="match status" value="1"/>
</dbReference>
<evidence type="ECO:0000256" key="4">
    <source>
        <dbReference type="ARBA" id="ARBA00022989"/>
    </source>
</evidence>
<dbReference type="GO" id="GO:0005886">
    <property type="term" value="C:plasma membrane"/>
    <property type="evidence" value="ECO:0007669"/>
    <property type="project" value="UniProtKB-SubCell"/>
</dbReference>
<dbReference type="AlphaFoldDB" id="A0A0F9WU07"/>
<proteinExistence type="inferred from homology"/>
<sequence>MIASLLPLKMPLWALAALAVLVISASVVDLRRNMVPNWITLSAMLIGLAGNAITGRLGLGGEQLGLVGSVAGLAAGLVPLALCWFYVGAPGGGDVKLAGAIGAIGGWEFVLSAMLYGFIAGALMAVVVMVRRRLVRRTFRRVWHMTLLVLTALFSIKTELRQAEITKATHLVESAHGLMSFYHAKQVRGELTEAQAQQQALEALRGLRYGNGKEYFWVNDMNNIMIMHPMAPQTEGVDLTNMNSQNGSSNVIVQMVDMVRKQGIAHIEYSWTRPGGEPGEDAGIAKIAAFIHFQPWEYMIGTGIFLEDMQAKFISEIVRLLVIVTVITAVMILILFIIGRSISVPLNQVMQAMRDIASGEADLTRKLDDDANDEISLIAHHFNKFTENLRSIVLQLGDSARQLISAGQQLERISDNSLRDMTRQSERMELMATAVNEITYGVQDVAQNANAAAQEVENANEGASNGRMQVEKTIEQINHLSGSVKTAVEHMQTLSTDASEITSVLVVIRNIAEQTNLLALNAAIEAARAGEMGRGFAVVADEVRNLAQRTQKSTEEIHNMITKLQNNTQTVVNVINESSRYSELSVEQVNAAGEALEQISQSMQQMVALNASIASATTQQSTVVEDVNRNVTEAAELARETTDGAQQTAQASQHLAQLGKQIDGLVSRFRI</sequence>
<evidence type="ECO:0000256" key="5">
    <source>
        <dbReference type="ARBA" id="ARBA00023136"/>
    </source>
</evidence>
<evidence type="ECO:0000256" key="2">
    <source>
        <dbReference type="ARBA" id="ARBA00022475"/>
    </source>
</evidence>
<evidence type="ECO:0008006" key="12">
    <source>
        <dbReference type="Google" id="ProtNLM"/>
    </source>
</evidence>
<dbReference type="PROSITE" id="PS50885">
    <property type="entry name" value="HAMP"/>
    <property type="match status" value="1"/>
</dbReference>
<evidence type="ECO:0000256" key="8">
    <source>
        <dbReference type="SAM" id="Phobius"/>
    </source>
</evidence>
<feature type="transmembrane region" description="Helical" evidence="8">
    <location>
        <begin position="109"/>
        <end position="130"/>
    </location>
</feature>
<feature type="domain" description="HAMP" evidence="10">
    <location>
        <begin position="340"/>
        <end position="394"/>
    </location>
</feature>
<evidence type="ECO:0000256" key="3">
    <source>
        <dbReference type="ARBA" id="ARBA00022692"/>
    </source>
</evidence>
<keyword evidence="6" id="KW-0807">Transducer</keyword>
<evidence type="ECO:0000259" key="10">
    <source>
        <dbReference type="PROSITE" id="PS50885"/>
    </source>
</evidence>
<dbReference type="PANTHER" id="PTHR32089">
    <property type="entry name" value="METHYL-ACCEPTING CHEMOTAXIS PROTEIN MCPB"/>
    <property type="match status" value="1"/>
</dbReference>
<evidence type="ECO:0000313" key="11">
    <source>
        <dbReference type="EMBL" id="KKN82328.1"/>
    </source>
</evidence>
<dbReference type="SMART" id="SM00304">
    <property type="entry name" value="HAMP"/>
    <property type="match status" value="1"/>
</dbReference>
<keyword evidence="5 8" id="KW-0472">Membrane</keyword>
<dbReference type="InterPro" id="IPR000045">
    <property type="entry name" value="Prepilin_IV_endopep_pep"/>
</dbReference>
<reference evidence="11" key="1">
    <citation type="journal article" date="2015" name="Nature">
        <title>Complex archaea that bridge the gap between prokaryotes and eukaryotes.</title>
        <authorList>
            <person name="Spang A."/>
            <person name="Saw J.H."/>
            <person name="Jorgensen S.L."/>
            <person name="Zaremba-Niedzwiedzka K."/>
            <person name="Martijn J."/>
            <person name="Lind A.E."/>
            <person name="van Eijk R."/>
            <person name="Schleper C."/>
            <person name="Guy L."/>
            <person name="Ettema T.J."/>
        </authorList>
    </citation>
    <scope>NUCLEOTIDE SEQUENCE</scope>
</reference>